<evidence type="ECO:0000256" key="1">
    <source>
        <dbReference type="ARBA" id="ARBA00004651"/>
    </source>
</evidence>
<accession>A0AAW6RN06</accession>
<feature type="domain" description="MacB-like periplasmic core" evidence="9">
    <location>
        <begin position="22"/>
        <end position="225"/>
    </location>
</feature>
<dbReference type="AlphaFoldDB" id="A0AAW6RN06"/>
<name>A0AAW6RN06_9BURK</name>
<evidence type="ECO:0000259" key="9">
    <source>
        <dbReference type="Pfam" id="PF12704"/>
    </source>
</evidence>
<sequence length="796" mass="87708">MPVSALTRKALRDLWLMRGQALAIALVIAAGIAMLVMSQSTLDSLRTTRDMLYAQQRFAHVWAHLKRAPSAVERQIADLPGVAETETRIVSFAKMEVPGFADPVQALMQSLPDDGQPRLNRVHLRTGRMLAPGAQDEILISDAFAKAHRLKPGDRLRLTVHGRTQWFRLAGIAVSAEHLYQIKHGGMFPDYERYAIVWAPRRAMEAAMDMKGAFNQIVIRLAHAGTASARLQQEQQVIRATDRILQRYGGIGATGRMEQMSFRFLHEELKQLATNVWLFPAIFLGVAAFLLNVVFKRLIGMQRDQVATLKAFGYGTWQVALHYGQIVTFICLIGVVIGTLAGAWLGTLLAGQYQKNFRFPYLVFSTDAQVVAIGAAISLLAALAGTGHAVFAAASEPVAQAMRPPAPESFRPTLIERLGLTRWLSQPTRMILRQLERRPFKALMTVIGLALAGGIVMMSDFQIAAINHLLAVEFGLARHYDVAASFTEAAPRRALHELRALPGVRAVEGTRMVSVRIGHLNHQMLTAIEGLPENARMRRPFSASLQHKPAPPTGLMLGTWLARRLGVQPGDTVWVEVMEGRQPRLTLPVTQLLDESLGMNAYMSLPALNRALGDDDLASSAFLLVDKGMETSVLRELDRRPLVSSAESQTASLRNYRSTISTFTRIFTLMATLMGAIINFGVVYNSARMSLSERTRELASLRVLGFTRGEVSYILLGELALLVLLSLPVAAAVGYALSAFVAHGMSTELFRVPLIVRPSTFAFPSFVTCVSAIISALAVNWRVRRLDLIEALKTRE</sequence>
<feature type="transmembrane region" description="Helical" evidence="7">
    <location>
        <begin position="719"/>
        <end position="741"/>
    </location>
</feature>
<dbReference type="Pfam" id="PF02687">
    <property type="entry name" value="FtsX"/>
    <property type="match status" value="2"/>
</dbReference>
<gene>
    <name evidence="10" type="ORF">QB898_08395</name>
</gene>
<evidence type="ECO:0000256" key="4">
    <source>
        <dbReference type="ARBA" id="ARBA00022692"/>
    </source>
</evidence>
<evidence type="ECO:0000259" key="8">
    <source>
        <dbReference type="Pfam" id="PF02687"/>
    </source>
</evidence>
<feature type="transmembrane region" description="Helical" evidence="7">
    <location>
        <begin position="370"/>
        <end position="394"/>
    </location>
</feature>
<evidence type="ECO:0000256" key="3">
    <source>
        <dbReference type="ARBA" id="ARBA00022475"/>
    </source>
</evidence>
<dbReference type="GO" id="GO:0098797">
    <property type="term" value="C:plasma membrane protein complex"/>
    <property type="evidence" value="ECO:0007669"/>
    <property type="project" value="TreeGrafter"/>
</dbReference>
<reference evidence="10 11" key="1">
    <citation type="submission" date="2023-04" db="EMBL/GenBank/DDBJ databases">
        <title>Ottowia paracancer sp. nov., isolated from human stomach.</title>
        <authorList>
            <person name="Song Y."/>
        </authorList>
    </citation>
    <scope>NUCLEOTIDE SEQUENCE [LARGE SCALE GENOMIC DNA]</scope>
    <source>
        <strain evidence="10 11">10c7w1</strain>
    </source>
</reference>
<feature type="transmembrane region" description="Helical" evidence="7">
    <location>
        <begin position="21"/>
        <end position="42"/>
    </location>
</feature>
<dbReference type="Pfam" id="PF12704">
    <property type="entry name" value="MacB_PCD"/>
    <property type="match status" value="1"/>
</dbReference>
<comment type="similarity">
    <text evidence="2">Belongs to the ABC-4 integral membrane protein family. LolC/E subfamily.</text>
</comment>
<feature type="transmembrane region" description="Helical" evidence="7">
    <location>
        <begin position="666"/>
        <end position="687"/>
    </location>
</feature>
<feature type="domain" description="ABC3 transporter permease C-terminal" evidence="8">
    <location>
        <begin position="278"/>
        <end position="384"/>
    </location>
</feature>
<dbReference type="PANTHER" id="PTHR30489">
    <property type="entry name" value="LIPOPROTEIN-RELEASING SYSTEM TRANSMEMBRANE PROTEIN LOLE"/>
    <property type="match status" value="1"/>
</dbReference>
<keyword evidence="4 7" id="KW-0812">Transmembrane</keyword>
<evidence type="ECO:0000256" key="2">
    <source>
        <dbReference type="ARBA" id="ARBA00005236"/>
    </source>
</evidence>
<keyword evidence="6 7" id="KW-0472">Membrane</keyword>
<feature type="transmembrane region" description="Helical" evidence="7">
    <location>
        <begin position="439"/>
        <end position="458"/>
    </location>
</feature>
<dbReference type="GO" id="GO:0044874">
    <property type="term" value="P:lipoprotein localization to outer membrane"/>
    <property type="evidence" value="ECO:0007669"/>
    <property type="project" value="TreeGrafter"/>
</dbReference>
<evidence type="ECO:0000313" key="10">
    <source>
        <dbReference type="EMBL" id="MDG9699726.1"/>
    </source>
</evidence>
<keyword evidence="3" id="KW-1003">Cell membrane</keyword>
<protein>
    <submittedName>
        <fullName evidence="10">FtsX-like permease family protein</fullName>
    </submittedName>
</protein>
<feature type="transmembrane region" description="Helical" evidence="7">
    <location>
        <begin position="326"/>
        <end position="350"/>
    </location>
</feature>
<evidence type="ECO:0000256" key="5">
    <source>
        <dbReference type="ARBA" id="ARBA00022989"/>
    </source>
</evidence>
<feature type="domain" description="ABC3 transporter permease C-terminal" evidence="8">
    <location>
        <begin position="671"/>
        <end position="787"/>
    </location>
</feature>
<comment type="caution">
    <text evidence="10">The sequence shown here is derived from an EMBL/GenBank/DDBJ whole genome shotgun (WGS) entry which is preliminary data.</text>
</comment>
<keyword evidence="5 7" id="KW-1133">Transmembrane helix</keyword>
<feature type="transmembrane region" description="Helical" evidence="7">
    <location>
        <begin position="276"/>
        <end position="295"/>
    </location>
</feature>
<dbReference type="Proteomes" id="UP001237156">
    <property type="component" value="Unassembled WGS sequence"/>
</dbReference>
<proteinExistence type="inferred from homology"/>
<comment type="subcellular location">
    <subcellularLocation>
        <location evidence="1">Cell membrane</location>
        <topology evidence="1">Multi-pass membrane protein</topology>
    </subcellularLocation>
</comment>
<dbReference type="InterPro" id="IPR003838">
    <property type="entry name" value="ABC3_permease_C"/>
</dbReference>
<dbReference type="PANTHER" id="PTHR30489:SF0">
    <property type="entry name" value="LIPOPROTEIN-RELEASING SYSTEM TRANSMEMBRANE PROTEIN LOLE"/>
    <property type="match status" value="1"/>
</dbReference>
<dbReference type="InterPro" id="IPR025857">
    <property type="entry name" value="MacB_PCD"/>
</dbReference>
<dbReference type="EMBL" id="JARVII010000015">
    <property type="protein sequence ID" value="MDG9699726.1"/>
    <property type="molecule type" value="Genomic_DNA"/>
</dbReference>
<organism evidence="10 11">
    <name type="scientific">Ottowia cancrivicina</name>
    <dbReference type="NCBI Taxonomy" id="3040346"/>
    <lineage>
        <taxon>Bacteria</taxon>
        <taxon>Pseudomonadati</taxon>
        <taxon>Pseudomonadota</taxon>
        <taxon>Betaproteobacteria</taxon>
        <taxon>Burkholderiales</taxon>
        <taxon>Comamonadaceae</taxon>
        <taxon>Ottowia</taxon>
    </lineage>
</organism>
<evidence type="ECO:0000313" key="11">
    <source>
        <dbReference type="Proteomes" id="UP001237156"/>
    </source>
</evidence>
<keyword evidence="11" id="KW-1185">Reference proteome</keyword>
<feature type="transmembrane region" description="Helical" evidence="7">
    <location>
        <begin position="761"/>
        <end position="783"/>
    </location>
</feature>
<evidence type="ECO:0000256" key="6">
    <source>
        <dbReference type="ARBA" id="ARBA00023136"/>
    </source>
</evidence>
<dbReference type="InterPro" id="IPR051447">
    <property type="entry name" value="Lipoprotein-release_system"/>
</dbReference>
<evidence type="ECO:0000256" key="7">
    <source>
        <dbReference type="SAM" id="Phobius"/>
    </source>
</evidence>
<dbReference type="RefSeq" id="WP_279524567.1">
    <property type="nucleotide sequence ID" value="NZ_JARVII010000015.1"/>
</dbReference>